<accession>A0A8F5AI13</accession>
<protein>
    <recommendedName>
        <fullName evidence="1 7">RNA-directed RNA polymerase</fullName>
        <ecNumber evidence="1 7">2.7.7.48</ecNumber>
    </recommendedName>
</protein>
<evidence type="ECO:0000256" key="1">
    <source>
        <dbReference type="ARBA" id="ARBA00012494"/>
    </source>
</evidence>
<reference evidence="8" key="1">
    <citation type="submission" date="2021-02" db="EMBL/GenBank/DDBJ databases">
        <authorList>
            <person name="Urzo M.L.R."/>
            <person name="Cope A.E."/>
            <person name="Guinto T.D."/>
            <person name="Kondo H."/>
            <person name="Suzuki N."/>
        </authorList>
    </citation>
    <scope>NUCLEOTIDE SEQUENCE</scope>
    <source>
        <strain evidence="8">Tar-Rs-5</strain>
    </source>
</reference>
<dbReference type="GO" id="GO:0006351">
    <property type="term" value="P:DNA-templated transcription"/>
    <property type="evidence" value="ECO:0007669"/>
    <property type="project" value="InterPro"/>
</dbReference>
<name>A0A8F5AI13_9VIRU</name>
<dbReference type="InterPro" id="IPR001795">
    <property type="entry name" value="RNA-dir_pol_luteovirus"/>
</dbReference>
<dbReference type="GO" id="GO:0000166">
    <property type="term" value="F:nucleotide binding"/>
    <property type="evidence" value="ECO:0007669"/>
    <property type="project" value="UniProtKB-KW"/>
</dbReference>
<keyword evidence="2 7" id="KW-0696">RNA-directed RNA polymerase</keyword>
<keyword evidence="7" id="KW-0693">Viral RNA replication</keyword>
<organism evidence="8">
    <name type="scientific">Rhizoctonia solani phlegivirus 5</name>
    <dbReference type="NCBI Taxonomy" id="3162549"/>
    <lineage>
        <taxon>Viruses</taxon>
        <taxon>Riboviria</taxon>
        <taxon>Orthornavirae</taxon>
        <taxon>Duplornaviricota</taxon>
        <taxon>Chrymotiviricetes</taxon>
        <taxon>Ghabrivirales</taxon>
        <taxon>Alphatotivirineae</taxon>
        <taxon>Phlegiviridae</taxon>
        <taxon>Phlegivirus</taxon>
    </lineage>
</organism>
<proteinExistence type="predicted"/>
<dbReference type="InterPro" id="IPR043502">
    <property type="entry name" value="DNA/RNA_pol_sf"/>
</dbReference>
<evidence type="ECO:0000256" key="7">
    <source>
        <dbReference type="RuleBase" id="RU364050"/>
    </source>
</evidence>
<evidence type="ECO:0000256" key="3">
    <source>
        <dbReference type="ARBA" id="ARBA00022679"/>
    </source>
</evidence>
<evidence type="ECO:0000256" key="5">
    <source>
        <dbReference type="ARBA" id="ARBA00022741"/>
    </source>
</evidence>
<evidence type="ECO:0000256" key="4">
    <source>
        <dbReference type="ARBA" id="ARBA00022695"/>
    </source>
</evidence>
<dbReference type="EMBL" id="MW596349">
    <property type="protein sequence ID" value="QXI69659.2"/>
    <property type="molecule type" value="Genomic_RNA"/>
</dbReference>
<evidence type="ECO:0000313" key="8">
    <source>
        <dbReference type="EMBL" id="QXI69659.2"/>
    </source>
</evidence>
<dbReference type="EC" id="2.7.7.48" evidence="1 7"/>
<dbReference type="GO" id="GO:0003723">
    <property type="term" value="F:RNA binding"/>
    <property type="evidence" value="ECO:0007669"/>
    <property type="project" value="InterPro"/>
</dbReference>
<keyword evidence="5 7" id="KW-0547">Nucleotide-binding</keyword>
<dbReference type="SUPFAM" id="SSF56672">
    <property type="entry name" value="DNA/RNA polymerases"/>
    <property type="match status" value="1"/>
</dbReference>
<evidence type="ECO:0000256" key="6">
    <source>
        <dbReference type="ARBA" id="ARBA00048744"/>
    </source>
</evidence>
<keyword evidence="3 7" id="KW-0808">Transferase</keyword>
<sequence>MLRGNAKDNTLYLVHSPEDATALGAQLISFAIPHSSLLTAEDRAKHPDRADFFDMNKKNWRESKVLKNEFQYDDRNHLKFNILGKLLPYVMWDTDFTGARSMSDERTAYHLKRLEDAKSKQAADLEFLSQHSCRSSMLWDCVRVGITQGSVDLLSSALRCLYPETDASIMLRARAQPKLVAEFMIALHADRPTTLGRFISIAEQHIHGQSIVGFMGIMLYFLASQPRSNVIDALAAGGTFSHGMKHADNVLKPMHEDVRRAALVPNWAAALGVTEYTDLMYMTTIMGRYYNVTLADDGSVVSRTKFPGVHTASTDGETFDYETHMQTMDLVLDKLEHAAFNAISEKRHKTAADFHADFLSVASAGSAASGKAELEHVESDARMNKRAWLNELQLDDILGLVNRDPAVISNAVNKVELNKIRQLLPGPVWHWLGECIVLWGVEKEAFRADPYIALEKSPTTKLKRLIHRQHRNNLDPDRTTLDMDYADFNITHMISDMQKIYRTIKKAAVRASTTEQTWGDTDYAGFVSRTCDWLIDALEQLHMRADGGDGEIHHLVRGLWSGWRSTQFINTMENSNYFNQARLCLTETLGYDPIIFAEGQGDDMDAVLRSDVDALITVLYFQRCGHVMQPLKQLIGNYSSEFLRITAHDGKLFGNLSRTIGSYCSSDLQAPEIENGPTAVQGCNMAVHTLVRRGMDEDVAEILRQVSIRRFSEIRVYEHQYCEYNYHWMTPEMAAISGHDGGLNCNKFGELSRVRSFDLKRDAHGVAEDDTGLIALRGDWVGSQHLSTKYKGVKTHGTPRGAHNNGIKALKAVVHEYMTRRNINPEIVEEIQRAAEDATWQGLRDSSQERLIRDEYKAELVGFYKACRHLVSTKPQPEPELDPHMKSIAEQTLRAMLATEGEHADPDLDTHIHESTFRQSDIEDIISTALRVALGPASISSGLIFRLRDMGGNKLGLWEALQLLDSHAAGQIMASLNRYNLPEVVEYILTEGGHSIMDTGGMVTPELNLVIQNVQLAVISNTIVNNSVNHLTYGDWYRLMRATNMHIMQVYKTEYFDKYRM</sequence>
<dbReference type="GO" id="GO:0003968">
    <property type="term" value="F:RNA-directed RNA polymerase activity"/>
    <property type="evidence" value="ECO:0007669"/>
    <property type="project" value="UniProtKB-KW"/>
</dbReference>
<keyword evidence="4 7" id="KW-0548">Nucleotidyltransferase</keyword>
<evidence type="ECO:0000256" key="2">
    <source>
        <dbReference type="ARBA" id="ARBA00022484"/>
    </source>
</evidence>
<dbReference type="Pfam" id="PF02123">
    <property type="entry name" value="RdRP_4"/>
    <property type="match status" value="1"/>
</dbReference>
<comment type="catalytic activity">
    <reaction evidence="6 7">
        <text>RNA(n) + a ribonucleoside 5'-triphosphate = RNA(n+1) + diphosphate</text>
        <dbReference type="Rhea" id="RHEA:21248"/>
        <dbReference type="Rhea" id="RHEA-COMP:14527"/>
        <dbReference type="Rhea" id="RHEA-COMP:17342"/>
        <dbReference type="ChEBI" id="CHEBI:33019"/>
        <dbReference type="ChEBI" id="CHEBI:61557"/>
        <dbReference type="ChEBI" id="CHEBI:140395"/>
        <dbReference type="EC" id="2.7.7.48"/>
    </reaction>
</comment>